<accession>C0XG38</accession>
<evidence type="ECO:0000313" key="3">
    <source>
        <dbReference type="Proteomes" id="UP000003752"/>
    </source>
</evidence>
<name>C0XG38_LENH9</name>
<feature type="non-terminal residue" evidence="2">
    <location>
        <position position="56"/>
    </location>
</feature>
<protein>
    <submittedName>
        <fullName evidence="2">Uncharacterized protein</fullName>
    </submittedName>
</protein>
<feature type="transmembrane region" description="Helical" evidence="1">
    <location>
        <begin position="37"/>
        <end position="55"/>
    </location>
</feature>
<dbReference type="EMBL" id="ACGP01000012">
    <property type="protein sequence ID" value="EEI25675.1"/>
    <property type="molecule type" value="Genomic_DNA"/>
</dbReference>
<keyword evidence="1" id="KW-0812">Transmembrane</keyword>
<proteinExistence type="predicted"/>
<comment type="caution">
    <text evidence="2">The sequence shown here is derived from an EMBL/GenBank/DDBJ whole genome shotgun (WGS) entry which is preliminary data.</text>
</comment>
<dbReference type="AlphaFoldDB" id="C0XG38"/>
<reference evidence="2 3" key="1">
    <citation type="submission" date="2009-01" db="EMBL/GenBank/DDBJ databases">
        <authorList>
            <person name="Qin X."/>
            <person name="Bachman B."/>
            <person name="Battles P."/>
            <person name="Bell A."/>
            <person name="Bess C."/>
            <person name="Bickham C."/>
            <person name="Chaboub L."/>
            <person name="Chen D."/>
            <person name="Coyle M."/>
            <person name="Deiros D.R."/>
            <person name="Dinh H."/>
            <person name="Forbes L."/>
            <person name="Fowler G."/>
            <person name="Francisco L."/>
            <person name="Fu Q."/>
            <person name="Gubbala S."/>
            <person name="Hale W."/>
            <person name="Han Y."/>
            <person name="Hemphill L."/>
            <person name="Highlander S.K."/>
            <person name="Hirani K."/>
            <person name="Hogues M."/>
            <person name="Jackson L."/>
            <person name="Jakkamsetti A."/>
            <person name="Javaid M."/>
            <person name="Jiang H."/>
            <person name="Korchina V."/>
            <person name="Kovar C."/>
            <person name="Lara F."/>
            <person name="Lee S."/>
            <person name="Mata R."/>
            <person name="Mathew T."/>
            <person name="Moen C."/>
            <person name="Morales K."/>
            <person name="Munidasa M."/>
            <person name="Nazareth L."/>
            <person name="Ngo R."/>
            <person name="Nguyen L."/>
            <person name="Okwuonu G."/>
            <person name="Ongeri F."/>
            <person name="Patil S."/>
            <person name="Petrosino J."/>
            <person name="Pham C."/>
            <person name="Pham P."/>
            <person name="Pu L.-L."/>
            <person name="Puazo M."/>
            <person name="Raj R."/>
            <person name="Reid J."/>
            <person name="Rouhana J."/>
            <person name="Saada N."/>
            <person name="Shang Y."/>
            <person name="Simmons D."/>
            <person name="Thornton R."/>
            <person name="Warren J."/>
            <person name="Weissenberger G."/>
            <person name="Zhang J."/>
            <person name="Zhang L."/>
            <person name="Zhou C."/>
            <person name="Zhu D."/>
            <person name="Muzny D."/>
            <person name="Worley K."/>
            <person name="Gibbs R."/>
        </authorList>
    </citation>
    <scope>NUCLEOTIDE SEQUENCE [LARGE SCALE GENOMIC DNA]</scope>
    <source>
        <strain evidence="3">ATCC 8290 / DSM 20176 / CCUG 30140 / JCM 1155 / KCTC 3500 / NBRC 15886 / NCIMB 8040 / NRRL B-1843 / 9</strain>
    </source>
</reference>
<keyword evidence="1" id="KW-1133">Transmembrane helix</keyword>
<organism evidence="2 3">
    <name type="scientific">Lentilactobacillus hilgardii (strain ATCC 8290 / DSM 20176 / CCUG 30140 / JCM 1155 / KCTC 3500 / NBRC 15886 / NCIMB 8040 / NRRL B-1843 / 9)</name>
    <dbReference type="NCBI Taxonomy" id="1423757"/>
    <lineage>
        <taxon>Bacteria</taxon>
        <taxon>Bacillati</taxon>
        <taxon>Bacillota</taxon>
        <taxon>Bacilli</taxon>
        <taxon>Lactobacillales</taxon>
        <taxon>Lactobacillaceae</taxon>
        <taxon>Lentilactobacillus</taxon>
    </lineage>
</organism>
<dbReference type="HOGENOM" id="CLU_3036998_0_0_9"/>
<sequence>MHKKDLEGVKKHLEREREAWGKIEENELISINSALKFLYFNIFIYFILAFIEYYLS</sequence>
<dbReference type="Proteomes" id="UP000003752">
    <property type="component" value="Unassembled WGS sequence"/>
</dbReference>
<gene>
    <name evidence="2" type="ORF">HMPREF0519_0199</name>
</gene>
<evidence type="ECO:0000313" key="2">
    <source>
        <dbReference type="EMBL" id="EEI25675.1"/>
    </source>
</evidence>
<keyword evidence="1" id="KW-0472">Membrane</keyword>
<evidence type="ECO:0000256" key="1">
    <source>
        <dbReference type="SAM" id="Phobius"/>
    </source>
</evidence>
<keyword evidence="3" id="KW-1185">Reference proteome</keyword>